<dbReference type="AlphaFoldDB" id="A0AAW3ASI2"/>
<name>A0AAW3ASI2_9TRYP</name>
<gene>
    <name evidence="2" type="ORF">Q4I30_002269</name>
</gene>
<reference evidence="2 3" key="1">
    <citation type="submission" date="2024-02" db="EMBL/GenBank/DDBJ databases">
        <title>FIRST GENOME SEQUENCES OF Leishmania (Viannia) shawi, Leishmania (Viannia) lindenbergi AND Leishmania (Viannia) utingensis.</title>
        <authorList>
            <person name="Resadore F."/>
            <person name="Custodio M.G.F."/>
            <person name="Boite M.C."/>
            <person name="Cupolillo E."/>
            <person name="Ferreira G.E.M."/>
        </authorList>
    </citation>
    <scope>NUCLEOTIDE SEQUENCE [LARGE SCALE GENOMIC DNA]</scope>
    <source>
        <strain evidence="2 3">ITUB/BR/1977/M4964</strain>
    </source>
</reference>
<dbReference type="Proteomes" id="UP001482455">
    <property type="component" value="Unassembled WGS sequence"/>
</dbReference>
<evidence type="ECO:0008006" key="4">
    <source>
        <dbReference type="Google" id="ProtNLM"/>
    </source>
</evidence>
<accession>A0AAW3ASI2</accession>
<organism evidence="2 3">
    <name type="scientific">Leishmania utingensis</name>
    <dbReference type="NCBI Taxonomy" id="653362"/>
    <lineage>
        <taxon>Eukaryota</taxon>
        <taxon>Discoba</taxon>
        <taxon>Euglenozoa</taxon>
        <taxon>Kinetoplastea</taxon>
        <taxon>Metakinetoplastina</taxon>
        <taxon>Trypanosomatida</taxon>
        <taxon>Trypanosomatidae</taxon>
        <taxon>Leishmaniinae</taxon>
        <taxon>Leishmania</taxon>
    </lineage>
</organism>
<feature type="chain" id="PRO_5043542647" description="Secreted protein" evidence="1">
    <location>
        <begin position="24"/>
        <end position="89"/>
    </location>
</feature>
<dbReference type="EMBL" id="JBAMZL010000016">
    <property type="protein sequence ID" value="KAL0510794.1"/>
    <property type="molecule type" value="Genomic_DNA"/>
</dbReference>
<protein>
    <recommendedName>
        <fullName evidence="4">Secreted protein</fullName>
    </recommendedName>
</protein>
<evidence type="ECO:0000256" key="1">
    <source>
        <dbReference type="SAM" id="SignalP"/>
    </source>
</evidence>
<sequence length="89" mass="9335">MRTSLPSLLMLNAAAVLLSLAHGLTISIPKADAVAAAYTSRTATTSFFDEPMYIPLCLTPVTFMTPLPVMPLTATPTMPTSTTSAGCRC</sequence>
<evidence type="ECO:0000313" key="3">
    <source>
        <dbReference type="Proteomes" id="UP001482455"/>
    </source>
</evidence>
<proteinExistence type="predicted"/>
<comment type="caution">
    <text evidence="2">The sequence shown here is derived from an EMBL/GenBank/DDBJ whole genome shotgun (WGS) entry which is preliminary data.</text>
</comment>
<feature type="signal peptide" evidence="1">
    <location>
        <begin position="1"/>
        <end position="23"/>
    </location>
</feature>
<evidence type="ECO:0000313" key="2">
    <source>
        <dbReference type="EMBL" id="KAL0510794.1"/>
    </source>
</evidence>
<keyword evidence="1" id="KW-0732">Signal</keyword>
<keyword evidence="3" id="KW-1185">Reference proteome</keyword>